<dbReference type="GO" id="GO:0005874">
    <property type="term" value="C:microtubule"/>
    <property type="evidence" value="ECO:0007669"/>
    <property type="project" value="UniProtKB-KW"/>
</dbReference>
<evidence type="ECO:0000313" key="14">
    <source>
        <dbReference type="EMBL" id="KAJ6438980.1"/>
    </source>
</evidence>
<dbReference type="InterPro" id="IPR016035">
    <property type="entry name" value="Acyl_Trfase/lysoPLipase"/>
</dbReference>
<keyword evidence="15" id="KW-1185">Reference proteome</keyword>
<dbReference type="Pfam" id="PF01734">
    <property type="entry name" value="Patatin"/>
    <property type="match status" value="1"/>
</dbReference>
<dbReference type="Gene3D" id="3.40.50.300">
    <property type="entry name" value="P-loop containing nucleotide triphosphate hydrolases"/>
    <property type="match status" value="1"/>
</dbReference>
<evidence type="ECO:0000256" key="9">
    <source>
        <dbReference type="ARBA" id="ARBA00023098"/>
    </source>
</evidence>
<evidence type="ECO:0000256" key="4">
    <source>
        <dbReference type="ARBA" id="ARBA00022679"/>
    </source>
</evidence>
<keyword evidence="8" id="KW-0175">Coiled coil</keyword>
<evidence type="ECO:0000256" key="3">
    <source>
        <dbReference type="ARBA" id="ARBA00022490"/>
    </source>
</evidence>
<dbReference type="GO" id="GO:0005871">
    <property type="term" value="C:kinesin complex"/>
    <property type="evidence" value="ECO:0007669"/>
    <property type="project" value="InterPro"/>
</dbReference>
<evidence type="ECO:0000256" key="1">
    <source>
        <dbReference type="ARBA" id="ARBA00004245"/>
    </source>
</evidence>
<dbReference type="Gene3D" id="1.25.40.10">
    <property type="entry name" value="Tetratricopeptide repeat domain"/>
    <property type="match status" value="3"/>
</dbReference>
<dbReference type="Pfam" id="PF13374">
    <property type="entry name" value="TPR_10"/>
    <property type="match status" value="5"/>
</dbReference>
<dbReference type="Gene3D" id="3.40.1090.10">
    <property type="entry name" value="Cytosolic phospholipase A2 catalytic domain"/>
    <property type="match status" value="1"/>
</dbReference>
<evidence type="ECO:0000256" key="8">
    <source>
        <dbReference type="ARBA" id="ARBA00023054"/>
    </source>
</evidence>
<dbReference type="PROSITE" id="PS51635">
    <property type="entry name" value="PNPLA"/>
    <property type="match status" value="1"/>
</dbReference>
<comment type="similarity">
    <text evidence="2">Belongs to the kinesin light chain family.</text>
</comment>
<dbReference type="GO" id="GO:0019894">
    <property type="term" value="F:kinesin binding"/>
    <property type="evidence" value="ECO:0007669"/>
    <property type="project" value="TreeGrafter"/>
</dbReference>
<evidence type="ECO:0000256" key="10">
    <source>
        <dbReference type="ARBA" id="ARBA00023175"/>
    </source>
</evidence>
<keyword evidence="10" id="KW-0505">Motor protein</keyword>
<dbReference type="GO" id="GO:0016787">
    <property type="term" value="F:hydrolase activity"/>
    <property type="evidence" value="ECO:0007669"/>
    <property type="project" value="UniProtKB-UniRule"/>
</dbReference>
<dbReference type="EMBL" id="JAQHRD010000007">
    <property type="protein sequence ID" value="KAJ6438980.1"/>
    <property type="molecule type" value="Genomic_DNA"/>
</dbReference>
<organism evidence="14 15">
    <name type="scientific">Purpureocillium lavendulum</name>
    <dbReference type="NCBI Taxonomy" id="1247861"/>
    <lineage>
        <taxon>Eukaryota</taxon>
        <taxon>Fungi</taxon>
        <taxon>Dikarya</taxon>
        <taxon>Ascomycota</taxon>
        <taxon>Pezizomycotina</taxon>
        <taxon>Sordariomycetes</taxon>
        <taxon>Hypocreomycetidae</taxon>
        <taxon>Hypocreales</taxon>
        <taxon>Ophiocordycipitaceae</taxon>
        <taxon>Purpureocillium</taxon>
    </lineage>
</organism>
<evidence type="ECO:0000256" key="12">
    <source>
        <dbReference type="PROSITE-ProRule" id="PRU01161"/>
    </source>
</evidence>
<evidence type="ECO:0000256" key="5">
    <source>
        <dbReference type="ARBA" id="ARBA00022701"/>
    </source>
</evidence>
<dbReference type="Proteomes" id="UP001163105">
    <property type="component" value="Unassembled WGS sequence"/>
</dbReference>
<evidence type="ECO:0000256" key="2">
    <source>
        <dbReference type="ARBA" id="ARBA00009622"/>
    </source>
</evidence>
<dbReference type="GO" id="GO:0046486">
    <property type="term" value="P:glycerolipid metabolic process"/>
    <property type="evidence" value="ECO:0007669"/>
    <property type="project" value="UniProtKB-ARBA"/>
</dbReference>
<dbReference type="AlphaFoldDB" id="A0AB34FJ69"/>
<accession>A0AB34FJ69</accession>
<keyword evidence="6" id="KW-0677">Repeat</keyword>
<keyword evidence="12" id="KW-0378">Hydrolase</keyword>
<keyword evidence="5" id="KW-0493">Microtubule</keyword>
<comment type="caution">
    <text evidence="14">The sequence shown here is derived from an EMBL/GenBank/DDBJ whole genome shotgun (WGS) entry which is preliminary data.</text>
</comment>
<dbReference type="SUPFAM" id="SSF52467">
    <property type="entry name" value="DHS-like NAD/FAD-binding domain"/>
    <property type="match status" value="1"/>
</dbReference>
<evidence type="ECO:0000259" key="13">
    <source>
        <dbReference type="PROSITE" id="PS51635"/>
    </source>
</evidence>
<dbReference type="PANTHER" id="PTHR45783:SF3">
    <property type="entry name" value="KINESIN LIGHT CHAIN"/>
    <property type="match status" value="1"/>
</dbReference>
<feature type="active site" description="Proton acceptor" evidence="12">
    <location>
        <position position="245"/>
    </location>
</feature>
<dbReference type="SUPFAM" id="SSF52540">
    <property type="entry name" value="P-loop containing nucleoside triphosphate hydrolases"/>
    <property type="match status" value="1"/>
</dbReference>
<dbReference type="Pfam" id="PF13424">
    <property type="entry name" value="TPR_12"/>
    <property type="match status" value="3"/>
</dbReference>
<dbReference type="InterPro" id="IPR019734">
    <property type="entry name" value="TPR_rpt"/>
</dbReference>
<dbReference type="SUPFAM" id="SSF52151">
    <property type="entry name" value="FabD/lysophospholipase-like"/>
    <property type="match status" value="1"/>
</dbReference>
<dbReference type="Gene3D" id="3.30.1600.10">
    <property type="entry name" value="SIR2/SIRT2 'Small Domain"/>
    <property type="match status" value="1"/>
</dbReference>
<dbReference type="InterPro" id="IPR029035">
    <property type="entry name" value="DHS-like_NAD/FAD-binding_dom"/>
</dbReference>
<dbReference type="InterPro" id="IPR002151">
    <property type="entry name" value="Kinesin_light"/>
</dbReference>
<sequence>MHQTIHGPSDEDCLQSVADCLERAKKVVVLMGAGVSTAAHIPDFRSNMGLYKNGEVFSESATPDGGGIRGLSELVVLEEIMNRIKHDLGLDGDPVPAQFFDLIGGTSTGGLIALLLGRLCLSVPQARKEYVRIAEEVFSLPRFPSLRKCTFDGRKLEEAVKRLLGNRGDEKMLEQNGSCKVFVCAVPRNDVKGRAGPRLFRTYAVRENASFNCRIWEACRATSAAPTYFEPIKIGDKGEEETFVDGGLGYNNPVEQVLEEARRLFPGRKVACVVSIGTGVARIIEFPDSPKTSLVKLVKALKKMATESDTTAEKMQGRFANAKDTYFRFSVDRGLQRIGLEEWKELPKVRTFTTEYLHQHVISGQVNKVVKAILAAKIISQQDSTALIQLHGEVAADNETAQGSRTTLEWRPEGETLPNFHYTTDQLASHVVAPAVRRHWIVPLDRNPGFVGRSKEIGLLLAKVPPRTRKDICQRIALEGLGGIGKTQIALETAYQVAEAQPECSVFWVPAVDATTFENTFRQIGQNLEVPGMNDDKADIKALVKTALSRNGDDWLLIVDNADDWKLFGDASLEDWLPTSHKGSILFTTRTHEVVSKLDIPPADVVHVSEMSRSETIELMRNYLNPEQMSDSKCTTELLDFLADLPLAIKQASAYMDRTGITATRYLQHCRSSDANFVGLLSQGFEDRGRYKNTANTQNPVATTWLVSFRQLSRLAVQLLSYMSFLAEKDIPKSILPLGDAEIEADEAIGELRAYAFITHRASPESYDMHRLVRLAMRNWLSQERQLIGSFKDVVHQLHNAFPMPNHQNRETWVTYLPHAMAVLEFRDSSSDDEVKSILLLRVAKANSILGRYQTAGALYLQSLALRRQVFGVKHPDTLANMNNLTNILCAQGKYNEGEAMGRESLALRQEVLGDKHPDTLASMNSLINILCAQGKYTEGEAMGRETLALRREILGDKHSDTLASMNSLTNILCAQGKYTEGEAMGRETLALRREILGDKHPDTIVSMKSIAIVLDEQGKYDEAEAMGRETLALYRVVFGDKHPDTLVSMNNLALVLDEQGKYEEAEAMGRKTLVLLREVLGDKHPDTLVSMNNVARVLYKQVKYEEAEAMHRDTLALRREVLGDKHPDTLVSMNNLSSLLSMQGKYEEAEAMHRDTLALRQEVLGDNHPDTLAGISNLGNVLYRQRKYEEAEAMHRKTLALRREVLSDKHPDTLVSMNNLSNVLYMQGKCNKAEAMHRETLALRREVLGDKHPDTLKSMNSLAFVLRKQGKYEEAEV</sequence>
<gene>
    <name evidence="14" type="ORF">O9K51_08383</name>
</gene>
<keyword evidence="11" id="KW-0206">Cytoskeleton</keyword>
<dbReference type="InterPro" id="IPR026591">
    <property type="entry name" value="Sirtuin_cat_small_dom_sf"/>
</dbReference>
<feature type="short sequence motif" description="GXSXG" evidence="12">
    <location>
        <begin position="105"/>
        <end position="109"/>
    </location>
</feature>
<dbReference type="CDD" id="cd07216">
    <property type="entry name" value="Pat17_PNPLA8_PNPLA9_like3"/>
    <property type="match status" value="1"/>
</dbReference>
<dbReference type="SMART" id="SM00028">
    <property type="entry name" value="TPR"/>
    <property type="match status" value="9"/>
</dbReference>
<protein>
    <submittedName>
        <fullName evidence="14">Fungal specific transcription factor domain-containing protein</fullName>
    </submittedName>
</protein>
<dbReference type="InterPro" id="IPR011990">
    <property type="entry name" value="TPR-like_helical_dom_sf"/>
</dbReference>
<evidence type="ECO:0000256" key="6">
    <source>
        <dbReference type="ARBA" id="ARBA00022737"/>
    </source>
</evidence>
<evidence type="ECO:0000256" key="11">
    <source>
        <dbReference type="ARBA" id="ARBA00023212"/>
    </source>
</evidence>
<feature type="active site" description="Nucleophile" evidence="12">
    <location>
        <position position="107"/>
    </location>
</feature>
<dbReference type="GO" id="GO:0016740">
    <property type="term" value="F:transferase activity"/>
    <property type="evidence" value="ECO:0007669"/>
    <property type="project" value="UniProtKB-KW"/>
</dbReference>
<dbReference type="Pfam" id="PF00931">
    <property type="entry name" value="NB-ARC"/>
    <property type="match status" value="1"/>
</dbReference>
<dbReference type="GO" id="GO:0005737">
    <property type="term" value="C:cytoplasm"/>
    <property type="evidence" value="ECO:0007669"/>
    <property type="project" value="TreeGrafter"/>
</dbReference>
<feature type="short sequence motif" description="GXGXXG" evidence="12">
    <location>
        <begin position="65"/>
        <end position="70"/>
    </location>
</feature>
<proteinExistence type="inferred from homology"/>
<keyword evidence="9 12" id="KW-0443">Lipid metabolism</keyword>
<reference evidence="14" key="1">
    <citation type="submission" date="2023-01" db="EMBL/GenBank/DDBJ databases">
        <title>The growth and conidiation of Purpureocillium lavendulum are regulated by nitrogen source and histone H3K14 acetylation.</title>
        <authorList>
            <person name="Tang P."/>
            <person name="Han J."/>
            <person name="Zhang C."/>
            <person name="Tang P."/>
            <person name="Qi F."/>
            <person name="Zhang K."/>
            <person name="Liang L."/>
        </authorList>
    </citation>
    <scope>NUCLEOTIDE SEQUENCE</scope>
    <source>
        <strain evidence="14">YMF1.00683</strain>
    </source>
</reference>
<comment type="subcellular location">
    <subcellularLocation>
        <location evidence="1">Cytoplasm</location>
        <location evidence="1">Cytoskeleton</location>
    </subcellularLocation>
</comment>
<keyword evidence="7" id="KW-0802">TPR repeat</keyword>
<evidence type="ECO:0000313" key="15">
    <source>
        <dbReference type="Proteomes" id="UP001163105"/>
    </source>
</evidence>
<keyword evidence="4" id="KW-0808">Transferase</keyword>
<dbReference type="GO" id="GO:0016042">
    <property type="term" value="P:lipid catabolic process"/>
    <property type="evidence" value="ECO:0007669"/>
    <property type="project" value="UniProtKB-UniRule"/>
</dbReference>
<dbReference type="PRINTS" id="PR00381">
    <property type="entry name" value="KINESINLIGHT"/>
</dbReference>
<feature type="short sequence motif" description="DGA/G" evidence="12">
    <location>
        <begin position="245"/>
        <end position="247"/>
    </location>
</feature>
<dbReference type="Gene3D" id="3.40.50.1220">
    <property type="entry name" value="TPP-binding domain"/>
    <property type="match status" value="1"/>
</dbReference>
<dbReference type="InterPro" id="IPR027417">
    <property type="entry name" value="P-loop_NTPase"/>
</dbReference>
<name>A0AB34FJ69_9HYPO</name>
<dbReference type="InterPro" id="IPR002641">
    <property type="entry name" value="PNPLA_dom"/>
</dbReference>
<feature type="domain" description="PNPLA" evidence="13">
    <location>
        <begin position="61"/>
        <end position="258"/>
    </location>
</feature>
<dbReference type="InterPro" id="IPR002182">
    <property type="entry name" value="NB-ARC"/>
</dbReference>
<keyword evidence="3" id="KW-0963">Cytoplasm</keyword>
<dbReference type="PANTHER" id="PTHR45783">
    <property type="entry name" value="KINESIN LIGHT CHAIN"/>
    <property type="match status" value="1"/>
</dbReference>
<dbReference type="GO" id="GO:0043531">
    <property type="term" value="F:ADP binding"/>
    <property type="evidence" value="ECO:0007669"/>
    <property type="project" value="InterPro"/>
</dbReference>
<evidence type="ECO:0000256" key="7">
    <source>
        <dbReference type="ARBA" id="ARBA00022803"/>
    </source>
</evidence>
<dbReference type="GO" id="GO:0007018">
    <property type="term" value="P:microtubule-based movement"/>
    <property type="evidence" value="ECO:0007669"/>
    <property type="project" value="TreeGrafter"/>
</dbReference>
<dbReference type="SUPFAM" id="SSF48452">
    <property type="entry name" value="TPR-like"/>
    <property type="match status" value="2"/>
</dbReference>
<keyword evidence="12" id="KW-0442">Lipid degradation</keyword>